<dbReference type="AlphaFoldDB" id="A0AAI9YQ73"/>
<name>A0AAI9YQ73_9PEZI</name>
<sequence length="99" mass="10884">MVAVAASEFSVVQSITTSSTGFTVPSVNFQPSWPRTITDINSPENKLSSVSSIRTNTLSPSVHVRDNNLGHPPLALPVDRKYPPCTIKYRHMARTSKYP</sequence>
<reference evidence="2 3" key="1">
    <citation type="submission" date="2016-10" db="EMBL/GenBank/DDBJ databases">
        <title>The genome sequence of Colletotrichum fioriniae PJ7.</title>
        <authorList>
            <person name="Baroncelli R."/>
        </authorList>
    </citation>
    <scope>NUCLEOTIDE SEQUENCE [LARGE SCALE GENOMIC DNA]</scope>
    <source>
        <strain evidence="2 3">IMI 309622</strain>
    </source>
</reference>
<proteinExistence type="predicted"/>
<evidence type="ECO:0000313" key="2">
    <source>
        <dbReference type="EMBL" id="KAK1519524.1"/>
    </source>
</evidence>
<evidence type="ECO:0000256" key="1">
    <source>
        <dbReference type="SAM" id="MobiDB-lite"/>
    </source>
</evidence>
<dbReference type="EMBL" id="MOOE01000012">
    <property type="protein sequence ID" value="KAK1519524.1"/>
    <property type="molecule type" value="Genomic_DNA"/>
</dbReference>
<accession>A0AAI9YQ73</accession>
<gene>
    <name evidence="2" type="ORF">CCOS01_11175</name>
</gene>
<evidence type="ECO:0000313" key="3">
    <source>
        <dbReference type="Proteomes" id="UP001240678"/>
    </source>
</evidence>
<keyword evidence="3" id="KW-1185">Reference proteome</keyword>
<feature type="region of interest" description="Disordered" evidence="1">
    <location>
        <begin position="33"/>
        <end position="52"/>
    </location>
</feature>
<dbReference type="Proteomes" id="UP001240678">
    <property type="component" value="Unassembled WGS sequence"/>
</dbReference>
<protein>
    <submittedName>
        <fullName evidence="2">Uncharacterized protein</fullName>
    </submittedName>
</protein>
<comment type="caution">
    <text evidence="2">The sequence shown here is derived from an EMBL/GenBank/DDBJ whole genome shotgun (WGS) entry which is preliminary data.</text>
</comment>
<dbReference type="GeneID" id="85342875"/>
<organism evidence="2 3">
    <name type="scientific">Colletotrichum costaricense</name>
    <dbReference type="NCBI Taxonomy" id="1209916"/>
    <lineage>
        <taxon>Eukaryota</taxon>
        <taxon>Fungi</taxon>
        <taxon>Dikarya</taxon>
        <taxon>Ascomycota</taxon>
        <taxon>Pezizomycotina</taxon>
        <taxon>Sordariomycetes</taxon>
        <taxon>Hypocreomycetidae</taxon>
        <taxon>Glomerellales</taxon>
        <taxon>Glomerellaceae</taxon>
        <taxon>Colletotrichum</taxon>
        <taxon>Colletotrichum acutatum species complex</taxon>
    </lineage>
</organism>
<dbReference type="RefSeq" id="XP_060310060.1">
    <property type="nucleotide sequence ID" value="XM_060459328.1"/>
</dbReference>